<dbReference type="AlphaFoldDB" id="A0A2N5TKR5"/>
<dbReference type="EMBL" id="PGCI01000484">
    <property type="protein sequence ID" value="PLW26096.1"/>
    <property type="molecule type" value="Genomic_DNA"/>
</dbReference>
<protein>
    <recommendedName>
        <fullName evidence="4">Myb/SANT-like domain-containing protein</fullName>
    </recommendedName>
</protein>
<name>A0A2N5TKR5_9BASI</name>
<dbReference type="PANTHER" id="PTHR46250">
    <property type="entry name" value="MYB/SANT-LIKE DNA-BINDING DOMAIN PROTEIN-RELATED"/>
    <property type="match status" value="1"/>
</dbReference>
<gene>
    <name evidence="2" type="ORF">PCASD_25979</name>
</gene>
<comment type="caution">
    <text evidence="2">The sequence shown here is derived from an EMBL/GenBank/DDBJ whole genome shotgun (WGS) entry which is preliminary data.</text>
</comment>
<organism evidence="2 3">
    <name type="scientific">Puccinia coronata f. sp. avenae</name>
    <dbReference type="NCBI Taxonomy" id="200324"/>
    <lineage>
        <taxon>Eukaryota</taxon>
        <taxon>Fungi</taxon>
        <taxon>Dikarya</taxon>
        <taxon>Basidiomycota</taxon>
        <taxon>Pucciniomycotina</taxon>
        <taxon>Pucciniomycetes</taxon>
        <taxon>Pucciniales</taxon>
        <taxon>Pucciniaceae</taxon>
        <taxon>Puccinia</taxon>
    </lineage>
</organism>
<evidence type="ECO:0000313" key="2">
    <source>
        <dbReference type="EMBL" id="PLW26096.1"/>
    </source>
</evidence>
<accession>A0A2N5TKR5</accession>
<sequence>MVFASAIYESNITARHYGRDNLWHHLHISHNMQDSNQQTPSPRFPLARAILPRGSRSRGRPRGQRGGIAQQRSTPTQQRGGLAQRRARLVQPRGRIVQHSGNRAATMRLLAQLASSLEETQAETGGEIPEDGGEAPEAGDEIPEDGGVAPDNEGKDPSEDEDPEVHPDNETFAQPKKKQKRDSKSSTHQFVAQELRKAFPDVDQLLTHVKVKSKLSQSAKRDYNAFVACKAASGFGWDELTCESHPNAKKFQGVPFPEFWKLEIIFGLLAATGKASRSVSQLGLVLPDDIDTSMEGEGNPVPLPTQPSPNPTPSPTNYLSRSHTKKDNATFALEGLTGYLMQQQDCADERARQRNTAFAAFHAASQASSQSVNS</sequence>
<feature type="compositionally biased region" description="Acidic residues" evidence="1">
    <location>
        <begin position="128"/>
        <end position="144"/>
    </location>
</feature>
<feature type="region of interest" description="Disordered" evidence="1">
    <location>
        <begin position="51"/>
        <end position="103"/>
    </location>
</feature>
<evidence type="ECO:0008006" key="4">
    <source>
        <dbReference type="Google" id="ProtNLM"/>
    </source>
</evidence>
<evidence type="ECO:0000313" key="3">
    <source>
        <dbReference type="Proteomes" id="UP000235392"/>
    </source>
</evidence>
<feature type="region of interest" description="Disordered" evidence="1">
    <location>
        <begin position="117"/>
        <end position="189"/>
    </location>
</feature>
<evidence type="ECO:0000256" key="1">
    <source>
        <dbReference type="SAM" id="MobiDB-lite"/>
    </source>
</evidence>
<feature type="compositionally biased region" description="Low complexity" evidence="1">
    <location>
        <begin position="67"/>
        <end position="84"/>
    </location>
</feature>
<feature type="region of interest" description="Disordered" evidence="1">
    <location>
        <begin position="290"/>
        <end position="323"/>
    </location>
</feature>
<feature type="compositionally biased region" description="Pro residues" evidence="1">
    <location>
        <begin position="301"/>
        <end position="314"/>
    </location>
</feature>
<proteinExistence type="predicted"/>
<reference evidence="2 3" key="1">
    <citation type="submission" date="2017-11" db="EMBL/GenBank/DDBJ databases">
        <title>De novo assembly and phasing of dikaryotic genomes from two isolates of Puccinia coronata f. sp. avenae, the causal agent of oat crown rust.</title>
        <authorList>
            <person name="Miller M.E."/>
            <person name="Zhang Y."/>
            <person name="Omidvar V."/>
            <person name="Sperschneider J."/>
            <person name="Schwessinger B."/>
            <person name="Raley C."/>
            <person name="Palmer J.M."/>
            <person name="Garnica D."/>
            <person name="Upadhyaya N."/>
            <person name="Rathjen J."/>
            <person name="Taylor J.M."/>
            <person name="Park R.F."/>
            <person name="Dodds P.N."/>
            <person name="Hirsch C.D."/>
            <person name="Kianian S.F."/>
            <person name="Figueroa M."/>
        </authorList>
    </citation>
    <scope>NUCLEOTIDE SEQUENCE [LARGE SCALE GENOMIC DNA]</scope>
    <source>
        <strain evidence="2">12SD80</strain>
    </source>
</reference>
<dbReference type="Proteomes" id="UP000235392">
    <property type="component" value="Unassembled WGS sequence"/>
</dbReference>